<gene>
    <name evidence="8" type="ORF">ACFOHL_07055</name>
</gene>
<name>A0ABV7FPS8_9ALTE</name>
<sequence>MKNINMHGKSKQTSSAANMLQLFKLKPLNIISLSIGLALSNIAIAEQQSSNADNVEVSEVRSTQENNTDAEPSSANENDEEKLVEKISVVGSRLKNFAFDSDLPIQVLTSETGLLLGLESTQDLIRKSTLVSGSPQANDQTSVNAIGGSSQNGGNGTNTISLRGLGAERTLVLLNGRRLSPTGTRGGVSSPNISIVPSSIISRVEILKDGASSIYGSDAVAGVVDNRLIGRTEVDTISVQITPTEQGGGENFQLSGRISEEYENGYFNLAAQFDSRQQLALGDRDFTDCRDLRVFDPVSGAQLDNRDENGEVVCRGFGTNNRFFIFRQGTGLFFDTDSINGRFGGLYVPDPDGTIIGPGQDELRAILPEFARVGIANLGVTDPANNIGANTGDFEAASASNAILPQTSPIILNSNATNPEERYSFFASGGYDLNDNHELYGQLLLSKVDTDINSFRFLFQNLGGAHPNNTVAERLRDATDNALSGAIGFNIIRPFFSQNQTKYANAVVGSKGTFGSGFGLLEDWDWDVYLQYGNSKAEYTSNFTRQDRLSAVTGFGNVACDPSQINVSLLPDGETAESICDGVSIPFLSTRILRDGQLNAEEEAFLEGVETGTTKYEQYTFEGIVSGDLFSLPAGEAALALGVHVRHDSFDDQPGANSQAGNNHNFSNGNPTVGTATLQEVFAEIGIPLLEDIFLIDRLNFIGSGRFTSNNRIDDGGEFTYKLGLGWHLHETAKFRFNKGTSYRTPALFELFQGGDDTFGPTDPCVNLENSNRPADELSIVTQNCSLFGIDDAFQTTENVRVLNQGNSTGTLLPETSEATNIGFVWQPKFADLAFSIDYFDIEIEDQISRIGGGAIIERCFVTQAFNTIVEFNNDPFCALLGERNERNELTQVINGSLNIASQTSRGYDFAVRYGKDFGEYHFSLDGQVTKIIEDFVDLDRDIDDPFNDDIDRTLLALRPEYTGNMNLSLKKDNLTLFWNVFYVGDSDQLDFQSLNPDSGFNEDGTIQFAAQPFRFLGPIHSDTKVESYFEHTASARYLIDNSMQFTFGVSNIFDREPPQVGSFVNRVGTSAVGPYDFRGRKFFVRVTKVF</sequence>
<dbReference type="Pfam" id="PF07715">
    <property type="entry name" value="Plug"/>
    <property type="match status" value="1"/>
</dbReference>
<feature type="domain" description="TonB-dependent receptor plug" evidence="7">
    <location>
        <begin position="138"/>
        <end position="223"/>
    </location>
</feature>
<evidence type="ECO:0000256" key="1">
    <source>
        <dbReference type="ARBA" id="ARBA00004442"/>
    </source>
</evidence>
<evidence type="ECO:0000313" key="9">
    <source>
        <dbReference type="Proteomes" id="UP001595478"/>
    </source>
</evidence>
<dbReference type="EMBL" id="JBHRSW010000010">
    <property type="protein sequence ID" value="MFC3121374.1"/>
    <property type="molecule type" value="Genomic_DNA"/>
</dbReference>
<comment type="subcellular location">
    <subcellularLocation>
        <location evidence="1 4">Cell outer membrane</location>
    </subcellularLocation>
</comment>
<dbReference type="RefSeq" id="WP_376919513.1">
    <property type="nucleotide sequence ID" value="NZ_JBHRSW010000010.1"/>
</dbReference>
<dbReference type="SUPFAM" id="SSF56935">
    <property type="entry name" value="Porins"/>
    <property type="match status" value="1"/>
</dbReference>
<feature type="compositionally biased region" description="Polar residues" evidence="5">
    <location>
        <begin position="655"/>
        <end position="670"/>
    </location>
</feature>
<dbReference type="Gene3D" id="2.40.170.20">
    <property type="entry name" value="TonB-dependent receptor, beta-barrel domain"/>
    <property type="match status" value="1"/>
</dbReference>
<comment type="similarity">
    <text evidence="4">Belongs to the TonB-dependent receptor family.</text>
</comment>
<dbReference type="InterPro" id="IPR037066">
    <property type="entry name" value="Plug_dom_sf"/>
</dbReference>
<accession>A0ABV7FPS8</accession>
<feature type="domain" description="TonB-dependent receptor-like beta-barrel" evidence="6">
    <location>
        <begin position="469"/>
        <end position="1053"/>
    </location>
</feature>
<reference evidence="9" key="1">
    <citation type="journal article" date="2019" name="Int. J. Syst. Evol. Microbiol.">
        <title>The Global Catalogue of Microorganisms (GCM) 10K type strain sequencing project: providing services to taxonomists for standard genome sequencing and annotation.</title>
        <authorList>
            <consortium name="The Broad Institute Genomics Platform"/>
            <consortium name="The Broad Institute Genome Sequencing Center for Infectious Disease"/>
            <person name="Wu L."/>
            <person name="Ma J."/>
        </authorList>
    </citation>
    <scope>NUCLEOTIDE SEQUENCE [LARGE SCALE GENOMIC DNA]</scope>
    <source>
        <strain evidence="9">KCTC 52473</strain>
    </source>
</reference>
<evidence type="ECO:0000256" key="4">
    <source>
        <dbReference type="RuleBase" id="RU003357"/>
    </source>
</evidence>
<keyword evidence="9" id="KW-1185">Reference proteome</keyword>
<evidence type="ECO:0000256" key="5">
    <source>
        <dbReference type="SAM" id="MobiDB-lite"/>
    </source>
</evidence>
<protein>
    <submittedName>
        <fullName evidence="8">TonB-dependent receptor domain-containing protein</fullName>
    </submittedName>
</protein>
<evidence type="ECO:0000259" key="6">
    <source>
        <dbReference type="Pfam" id="PF00593"/>
    </source>
</evidence>
<keyword evidence="3" id="KW-0998">Cell outer membrane</keyword>
<proteinExistence type="inferred from homology"/>
<keyword evidence="2 4" id="KW-0472">Membrane</keyword>
<feature type="region of interest" description="Disordered" evidence="5">
    <location>
        <begin position="651"/>
        <end position="670"/>
    </location>
</feature>
<evidence type="ECO:0000256" key="3">
    <source>
        <dbReference type="ARBA" id="ARBA00023237"/>
    </source>
</evidence>
<dbReference type="Gene3D" id="2.170.130.10">
    <property type="entry name" value="TonB-dependent receptor, plug domain"/>
    <property type="match status" value="1"/>
</dbReference>
<dbReference type="InterPro" id="IPR012910">
    <property type="entry name" value="Plug_dom"/>
</dbReference>
<dbReference type="Pfam" id="PF00593">
    <property type="entry name" value="TonB_dep_Rec_b-barrel"/>
    <property type="match status" value="1"/>
</dbReference>
<feature type="compositionally biased region" description="Polar residues" evidence="5">
    <location>
        <begin position="60"/>
        <end position="76"/>
    </location>
</feature>
<organism evidence="8 9">
    <name type="scientific">Agaribacter flavus</name>
    <dbReference type="NCBI Taxonomy" id="1902781"/>
    <lineage>
        <taxon>Bacteria</taxon>
        <taxon>Pseudomonadati</taxon>
        <taxon>Pseudomonadota</taxon>
        <taxon>Gammaproteobacteria</taxon>
        <taxon>Alteromonadales</taxon>
        <taxon>Alteromonadaceae</taxon>
        <taxon>Agaribacter</taxon>
    </lineage>
</organism>
<feature type="region of interest" description="Disordered" evidence="5">
    <location>
        <begin position="50"/>
        <end position="81"/>
    </location>
</feature>
<evidence type="ECO:0000259" key="7">
    <source>
        <dbReference type="Pfam" id="PF07715"/>
    </source>
</evidence>
<evidence type="ECO:0000313" key="8">
    <source>
        <dbReference type="EMBL" id="MFC3121374.1"/>
    </source>
</evidence>
<dbReference type="PANTHER" id="PTHR47234">
    <property type="match status" value="1"/>
</dbReference>
<keyword evidence="4" id="KW-0798">TonB box</keyword>
<dbReference type="InterPro" id="IPR000531">
    <property type="entry name" value="Beta-barrel_TonB"/>
</dbReference>
<comment type="caution">
    <text evidence="8">The sequence shown here is derived from an EMBL/GenBank/DDBJ whole genome shotgun (WGS) entry which is preliminary data.</text>
</comment>
<keyword evidence="8" id="KW-0675">Receptor</keyword>
<dbReference type="Proteomes" id="UP001595478">
    <property type="component" value="Unassembled WGS sequence"/>
</dbReference>
<dbReference type="InterPro" id="IPR036942">
    <property type="entry name" value="Beta-barrel_TonB_sf"/>
</dbReference>
<dbReference type="PANTHER" id="PTHR47234:SF1">
    <property type="entry name" value="TONB-DEPENDENT RECEPTOR"/>
    <property type="match status" value="1"/>
</dbReference>
<evidence type="ECO:0000256" key="2">
    <source>
        <dbReference type="ARBA" id="ARBA00023136"/>
    </source>
</evidence>